<evidence type="ECO:0000313" key="5">
    <source>
        <dbReference type="EMBL" id="CBA21785.1"/>
    </source>
</evidence>
<dbReference type="Pfam" id="PF00155">
    <property type="entry name" value="Aminotran_1_2"/>
    <property type="match status" value="1"/>
</dbReference>
<dbReference type="FunFam" id="3.90.1150.10:FF:000015">
    <property type="entry name" value="Alanine aminotransferase AlaC"/>
    <property type="match status" value="1"/>
</dbReference>
<dbReference type="InterPro" id="IPR015422">
    <property type="entry name" value="PyrdxlP-dep_Trfase_small"/>
</dbReference>
<dbReference type="GO" id="GO:0030170">
    <property type="term" value="F:pyridoxal phosphate binding"/>
    <property type="evidence" value="ECO:0007669"/>
    <property type="project" value="InterPro"/>
</dbReference>
<dbReference type="InterPro" id="IPR015424">
    <property type="entry name" value="PyrdxlP-dep_Trfase"/>
</dbReference>
<keyword evidence="2 5" id="KW-0032">Aminotransferase</keyword>
<dbReference type="GO" id="GO:0008483">
    <property type="term" value="F:transaminase activity"/>
    <property type="evidence" value="ECO:0007669"/>
    <property type="project" value="UniProtKB-KW"/>
</dbReference>
<accession>D4HXM5</accession>
<organism evidence="5 6">
    <name type="scientific">Erwinia amylovora (strain CFBP1430)</name>
    <dbReference type="NCBI Taxonomy" id="665029"/>
    <lineage>
        <taxon>Bacteria</taxon>
        <taxon>Pseudomonadati</taxon>
        <taxon>Pseudomonadota</taxon>
        <taxon>Gammaproteobacteria</taxon>
        <taxon>Enterobacterales</taxon>
        <taxon>Erwiniaceae</taxon>
        <taxon>Erwinia</taxon>
    </lineage>
</organism>
<dbReference type="STRING" id="665029.EAMY_2465"/>
<dbReference type="InterPro" id="IPR004839">
    <property type="entry name" value="Aminotransferase_I/II_large"/>
</dbReference>
<dbReference type="eggNOG" id="COG0436">
    <property type="taxonomic scope" value="Bacteria"/>
</dbReference>
<dbReference type="SUPFAM" id="SSF53383">
    <property type="entry name" value="PLP-dependent transferases"/>
    <property type="match status" value="1"/>
</dbReference>
<dbReference type="EC" id="2.6.1.-" evidence="5"/>
<dbReference type="FunFam" id="3.40.640.10:FF:000018">
    <property type="entry name" value="Alanine aminotransferase AlaC"/>
    <property type="match status" value="1"/>
</dbReference>
<evidence type="ECO:0000259" key="4">
    <source>
        <dbReference type="Pfam" id="PF00155"/>
    </source>
</evidence>
<dbReference type="InterPro" id="IPR015421">
    <property type="entry name" value="PyrdxlP-dep_Trfase_major"/>
</dbReference>
<protein>
    <submittedName>
        <fullName evidence="5">Putative aminotransferase</fullName>
        <ecNumber evidence="5">2.6.1.-</ecNumber>
    </submittedName>
</protein>
<dbReference type="KEGG" id="eam:EAMY_2465"/>
<dbReference type="Gene3D" id="3.90.1150.10">
    <property type="entry name" value="Aspartate Aminotransferase, domain 1"/>
    <property type="match status" value="1"/>
</dbReference>
<proteinExistence type="predicted"/>
<dbReference type="Gene3D" id="3.40.640.10">
    <property type="entry name" value="Type I PLP-dependent aspartate aminotransferase-like (Major domain)"/>
    <property type="match status" value="1"/>
</dbReference>
<dbReference type="AlphaFoldDB" id="D4HXM5"/>
<reference evidence="5 6" key="1">
    <citation type="journal article" date="2010" name="Mol. Plant Microbe Interact.">
        <title>Complete genome sequence of the fire blight pathogen Erwinia amylovora CFBP 1430 and comparison to other Erwinia spp.</title>
        <authorList>
            <person name="Smits T.H."/>
            <person name="Rezzonico F."/>
            <person name="Kamber T."/>
            <person name="Blom J."/>
            <person name="Goesmann A."/>
            <person name="Frey J.E."/>
            <person name="Duffy B."/>
        </authorList>
    </citation>
    <scope>NUCLEOTIDE SEQUENCE [LARGE SCALE GENOMIC DNA]</scope>
    <source>
        <strain evidence="6">CFBP1430</strain>
    </source>
</reference>
<keyword evidence="3 5" id="KW-0808">Transferase</keyword>
<dbReference type="Proteomes" id="UP000001841">
    <property type="component" value="Chromosome"/>
</dbReference>
<dbReference type="CDD" id="cd00609">
    <property type="entry name" value="AAT_like"/>
    <property type="match status" value="1"/>
</dbReference>
<evidence type="ECO:0000256" key="3">
    <source>
        <dbReference type="ARBA" id="ARBA00022679"/>
    </source>
</evidence>
<evidence type="ECO:0000313" key="6">
    <source>
        <dbReference type="Proteomes" id="UP000001841"/>
    </source>
</evidence>
<comment type="cofactor">
    <cofactor evidence="1">
        <name>pyridoxal 5'-phosphate</name>
        <dbReference type="ChEBI" id="CHEBI:597326"/>
    </cofactor>
</comment>
<evidence type="ECO:0000256" key="2">
    <source>
        <dbReference type="ARBA" id="ARBA00022576"/>
    </source>
</evidence>
<dbReference type="EMBL" id="FN434113">
    <property type="protein sequence ID" value="CBA21785.1"/>
    <property type="molecule type" value="Genomic_DNA"/>
</dbReference>
<dbReference type="InterPro" id="IPR050881">
    <property type="entry name" value="LL-DAP_aminotransferase"/>
</dbReference>
<gene>
    <name evidence="5" type="primary">yfdZ</name>
    <name evidence="5" type="ordered locus">EAMY_2465</name>
</gene>
<sequence>MLMIRPLWWSASLGRSGRLRESEDAMTDNSSPRRFSRIERLPPYVFNITAELKMAARRRGEDIIDFSMGNPDGPTPPHIVEKLCTVAQRDDTHGYSTSRGIPRLRRAISRWYADRYQVEIDPESEAIVTIGSKEGLAHLMLATLDHGDTVLVPNPSYPIHIYGAVIAGAQVRSVPLVAGVDFFNELERAIRESYPKPKMMILGFPSNPTAQCVELDFFERVIALAKQYNVLVIHDLAYADIVYDGWKAPSIMQVPGARDVAVEFFTLSKSYNMAGWRIGFMVGNKELVAALARIKSYHDYGTFTPLQVAAIAALEGDQQCVLDIAEQYRRRRDVLVKGLHEAGWMVDNPKASMYVWAKIPDRYAHLGSLEFAKLLLQKAKVCVSPGIGFGDYGDTHVRFALIENSDRIRQAVRGIKAMFRAESVLPAADSTGEEQP</sequence>
<dbReference type="HOGENOM" id="CLU_017584_4_5_6"/>
<dbReference type="NCBIfam" id="NF006033">
    <property type="entry name" value="PRK08175.1"/>
    <property type="match status" value="1"/>
</dbReference>
<evidence type="ECO:0000256" key="1">
    <source>
        <dbReference type="ARBA" id="ARBA00001933"/>
    </source>
</evidence>
<name>D4HXM5_ERWAC</name>
<dbReference type="PANTHER" id="PTHR42832">
    <property type="entry name" value="AMINO ACID AMINOTRANSFERASE"/>
    <property type="match status" value="1"/>
</dbReference>
<dbReference type="PANTHER" id="PTHR42832:SF1">
    <property type="entry name" value="GLUTAMATE-PYRUVATE AMINOTRANSFERASE ALAC"/>
    <property type="match status" value="1"/>
</dbReference>
<feature type="domain" description="Aminotransferase class I/classII large" evidence="4">
    <location>
        <begin position="62"/>
        <end position="407"/>
    </location>
</feature>